<evidence type="ECO:0000256" key="3">
    <source>
        <dbReference type="ARBA" id="ARBA00022801"/>
    </source>
</evidence>
<organism evidence="6 7">
    <name type="scientific">Coniochaeta pulveracea</name>
    <dbReference type="NCBI Taxonomy" id="177199"/>
    <lineage>
        <taxon>Eukaryota</taxon>
        <taxon>Fungi</taxon>
        <taxon>Dikarya</taxon>
        <taxon>Ascomycota</taxon>
        <taxon>Pezizomycotina</taxon>
        <taxon>Sordariomycetes</taxon>
        <taxon>Sordariomycetidae</taxon>
        <taxon>Coniochaetales</taxon>
        <taxon>Coniochaetaceae</taxon>
        <taxon>Coniochaeta</taxon>
    </lineage>
</organism>
<feature type="signal peptide" evidence="4">
    <location>
        <begin position="1"/>
        <end position="15"/>
    </location>
</feature>
<keyword evidence="3" id="KW-0378">Hydrolase</keyword>
<dbReference type="SUPFAM" id="SSF52266">
    <property type="entry name" value="SGNH hydrolase"/>
    <property type="match status" value="1"/>
</dbReference>
<dbReference type="PROSITE" id="PS51257">
    <property type="entry name" value="PROKAR_LIPOPROTEIN"/>
    <property type="match status" value="1"/>
</dbReference>
<dbReference type="EMBL" id="QVQW01000002">
    <property type="protein sequence ID" value="RKU49216.1"/>
    <property type="molecule type" value="Genomic_DNA"/>
</dbReference>
<keyword evidence="7" id="KW-1185">Reference proteome</keyword>
<feature type="chain" id="PRO_5019561969" description="CBM1 domain-containing protein" evidence="4">
    <location>
        <begin position="16"/>
        <end position="330"/>
    </location>
</feature>
<dbReference type="InterPro" id="IPR037459">
    <property type="entry name" value="RhgT-like"/>
</dbReference>
<dbReference type="SMART" id="SM00236">
    <property type="entry name" value="fCBD"/>
    <property type="match status" value="1"/>
</dbReference>
<dbReference type="PROSITE" id="PS51164">
    <property type="entry name" value="CBM1_2"/>
    <property type="match status" value="1"/>
</dbReference>
<dbReference type="Gene3D" id="3.40.50.1110">
    <property type="entry name" value="SGNH hydrolase"/>
    <property type="match status" value="1"/>
</dbReference>
<dbReference type="SUPFAM" id="SSF57180">
    <property type="entry name" value="Cellulose-binding domain"/>
    <property type="match status" value="1"/>
</dbReference>
<dbReference type="PANTHER" id="PTHR43695">
    <property type="entry name" value="PUTATIVE (AFU_ORTHOLOGUE AFUA_2G17250)-RELATED"/>
    <property type="match status" value="1"/>
</dbReference>
<dbReference type="InterPro" id="IPR036514">
    <property type="entry name" value="SGNH_hydro_sf"/>
</dbReference>
<evidence type="ECO:0000256" key="1">
    <source>
        <dbReference type="ARBA" id="ARBA00008668"/>
    </source>
</evidence>
<dbReference type="Pfam" id="PF00734">
    <property type="entry name" value="CBM_1"/>
    <property type="match status" value="1"/>
</dbReference>
<dbReference type="GO" id="GO:0016788">
    <property type="term" value="F:hydrolase activity, acting on ester bonds"/>
    <property type="evidence" value="ECO:0007669"/>
    <property type="project" value="InterPro"/>
</dbReference>
<accession>A0A420YN38</accession>
<dbReference type="OrthoDB" id="2141316at2759"/>
<sequence length="330" mass="34276">MRRAVILAVLPAAFAEQALYAQCGGLGWTGATACVTGSCCAVANTYYSQCLPCPAASVRSPASTTSSSTPSTSTGVIYLCGDSTMAPNGGGSGTQGWGEYLKYSFSNTGLTVTNSAIAGRSARSFTREGRFAAVAAKVKKGDWVVVEFGHNDGGSLGTTDNGRTDCFGSGSEICQTTYNGVAETVQTYPTYLKNATSMFLKAGAKVILSAPTPNNVWEKGSYSWGPDRFAYYAWLAASQMGGPSTGVYYVPHGAYSAQAMKGLGASVVNANYPNDHTHTAPYLADALAKAFVLGLKCGTSDLGKRAINSTQELTQTYLGQCIAANSTLPV</sequence>
<dbReference type="STRING" id="177199.A0A420YN38"/>
<dbReference type="GO" id="GO:0030248">
    <property type="term" value="F:cellulose binding"/>
    <property type="evidence" value="ECO:0007669"/>
    <property type="project" value="InterPro"/>
</dbReference>
<evidence type="ECO:0000256" key="4">
    <source>
        <dbReference type="SAM" id="SignalP"/>
    </source>
</evidence>
<evidence type="ECO:0000256" key="2">
    <source>
        <dbReference type="ARBA" id="ARBA00022729"/>
    </source>
</evidence>
<dbReference type="GO" id="GO:0005576">
    <property type="term" value="C:extracellular region"/>
    <property type="evidence" value="ECO:0007669"/>
    <property type="project" value="InterPro"/>
</dbReference>
<name>A0A420YN38_9PEZI</name>
<dbReference type="Pfam" id="PF00657">
    <property type="entry name" value="Lipase_GDSL"/>
    <property type="match status" value="1"/>
</dbReference>
<dbReference type="GO" id="GO:0005975">
    <property type="term" value="P:carbohydrate metabolic process"/>
    <property type="evidence" value="ECO:0007669"/>
    <property type="project" value="InterPro"/>
</dbReference>
<proteinExistence type="inferred from homology"/>
<comment type="caution">
    <text evidence="6">The sequence shown here is derived from an EMBL/GenBank/DDBJ whole genome shotgun (WGS) entry which is preliminary data.</text>
</comment>
<protein>
    <recommendedName>
        <fullName evidence="5">CBM1 domain-containing protein</fullName>
    </recommendedName>
</protein>
<feature type="domain" description="CBM1" evidence="5">
    <location>
        <begin position="15"/>
        <end position="51"/>
    </location>
</feature>
<evidence type="ECO:0000313" key="7">
    <source>
        <dbReference type="Proteomes" id="UP000275385"/>
    </source>
</evidence>
<gene>
    <name evidence="6" type="ORF">DL546_009234</name>
</gene>
<evidence type="ECO:0000313" key="6">
    <source>
        <dbReference type="EMBL" id="RKU49216.1"/>
    </source>
</evidence>
<dbReference type="AlphaFoldDB" id="A0A420YN38"/>
<dbReference type="PANTHER" id="PTHR43695:SF1">
    <property type="entry name" value="RHAMNOGALACTURONAN ACETYLESTERASE"/>
    <property type="match status" value="1"/>
</dbReference>
<evidence type="ECO:0000259" key="5">
    <source>
        <dbReference type="PROSITE" id="PS51164"/>
    </source>
</evidence>
<dbReference type="InterPro" id="IPR000254">
    <property type="entry name" value="CBD"/>
</dbReference>
<reference evidence="6 7" key="1">
    <citation type="submission" date="2018-08" db="EMBL/GenBank/DDBJ databases">
        <title>Draft genome of the lignicolous fungus Coniochaeta pulveracea.</title>
        <authorList>
            <person name="Borstlap C.J."/>
            <person name="De Witt R.N."/>
            <person name="Botha A."/>
            <person name="Volschenk H."/>
        </authorList>
    </citation>
    <scope>NUCLEOTIDE SEQUENCE [LARGE SCALE GENOMIC DNA]</scope>
    <source>
        <strain evidence="6 7">CAB683</strain>
    </source>
</reference>
<comment type="similarity">
    <text evidence="1">Belongs to the 'GDSL' lipolytic enzyme family.</text>
</comment>
<keyword evidence="2 4" id="KW-0732">Signal</keyword>
<dbReference type="InterPro" id="IPR001087">
    <property type="entry name" value="GDSL"/>
</dbReference>
<dbReference type="PROSITE" id="PS00562">
    <property type="entry name" value="CBM1_1"/>
    <property type="match status" value="1"/>
</dbReference>
<dbReference type="InterPro" id="IPR035971">
    <property type="entry name" value="CBD_sf"/>
</dbReference>
<dbReference type="Proteomes" id="UP000275385">
    <property type="component" value="Unassembled WGS sequence"/>
</dbReference>